<comment type="caution">
    <text evidence="1">The sequence shown here is derived from an EMBL/GenBank/DDBJ whole genome shotgun (WGS) entry which is preliminary data.</text>
</comment>
<dbReference type="Proteomes" id="UP001054889">
    <property type="component" value="Unassembled WGS sequence"/>
</dbReference>
<dbReference type="EMBL" id="BQKI01000103">
    <property type="protein sequence ID" value="GJN40120.1"/>
    <property type="molecule type" value="Genomic_DNA"/>
</dbReference>
<accession>A0AAV5G057</accession>
<name>A0AAV5G057_ELECO</name>
<gene>
    <name evidence="1" type="primary">gb29290</name>
    <name evidence="1" type="ORF">PR202_gb29290</name>
</gene>
<reference evidence="1" key="1">
    <citation type="journal article" date="2018" name="DNA Res.">
        <title>Multiple hybrid de novo genome assembly of finger millet, an orphan allotetraploid crop.</title>
        <authorList>
            <person name="Hatakeyama M."/>
            <person name="Aluri S."/>
            <person name="Balachadran M.T."/>
            <person name="Sivarajan S.R."/>
            <person name="Patrignani A."/>
            <person name="Gruter S."/>
            <person name="Poveda L."/>
            <person name="Shimizu-Inatsugi R."/>
            <person name="Baeten J."/>
            <person name="Francoijs K.J."/>
            <person name="Nataraja K.N."/>
            <person name="Reddy Y.A.N."/>
            <person name="Phadnis S."/>
            <person name="Ravikumar R.L."/>
            <person name="Schlapbach R."/>
            <person name="Sreeman S.M."/>
            <person name="Shimizu K.K."/>
        </authorList>
    </citation>
    <scope>NUCLEOTIDE SEQUENCE</scope>
</reference>
<evidence type="ECO:0000313" key="2">
    <source>
        <dbReference type="Proteomes" id="UP001054889"/>
    </source>
</evidence>
<reference evidence="1" key="2">
    <citation type="submission" date="2021-12" db="EMBL/GenBank/DDBJ databases">
        <title>Resequencing data analysis of finger millet.</title>
        <authorList>
            <person name="Hatakeyama M."/>
            <person name="Aluri S."/>
            <person name="Balachadran M.T."/>
            <person name="Sivarajan S.R."/>
            <person name="Poveda L."/>
            <person name="Shimizu-Inatsugi R."/>
            <person name="Schlapbach R."/>
            <person name="Sreeman S.M."/>
            <person name="Shimizu K.K."/>
        </authorList>
    </citation>
    <scope>NUCLEOTIDE SEQUENCE</scope>
</reference>
<proteinExistence type="predicted"/>
<sequence length="122" mass="12879">MRAHVVVSLLGEAGVPIQARRRLRPSPSSLFDEVLPSEAASPISLVVLVLIGGFSPAVAKIQAGAPPWRWPKSLAPSTSSLWLPVGGSILAAAHTYDGFCSLGRRCATHGELRLSLPAFPLF</sequence>
<keyword evidence="2" id="KW-1185">Reference proteome</keyword>
<protein>
    <submittedName>
        <fullName evidence="1">Uncharacterized protein</fullName>
    </submittedName>
</protein>
<dbReference type="AlphaFoldDB" id="A0AAV5G057"/>
<evidence type="ECO:0000313" key="1">
    <source>
        <dbReference type="EMBL" id="GJN40120.1"/>
    </source>
</evidence>
<organism evidence="1 2">
    <name type="scientific">Eleusine coracana subsp. coracana</name>
    <dbReference type="NCBI Taxonomy" id="191504"/>
    <lineage>
        <taxon>Eukaryota</taxon>
        <taxon>Viridiplantae</taxon>
        <taxon>Streptophyta</taxon>
        <taxon>Embryophyta</taxon>
        <taxon>Tracheophyta</taxon>
        <taxon>Spermatophyta</taxon>
        <taxon>Magnoliopsida</taxon>
        <taxon>Liliopsida</taxon>
        <taxon>Poales</taxon>
        <taxon>Poaceae</taxon>
        <taxon>PACMAD clade</taxon>
        <taxon>Chloridoideae</taxon>
        <taxon>Cynodonteae</taxon>
        <taxon>Eleusininae</taxon>
        <taxon>Eleusine</taxon>
    </lineage>
</organism>